<sequence>MSLDSSNPPDASAEPSGRRGMARPLSQAREAKVWPVGCALLAMIGITALLVVLLACAGLVLMGVQRMKPEPQLTPQTAFDLLKLAFAVVAGLGAVVGLVVAYRRQRVLEDGTRRAEAADRRAEQAEEREGTRLFTERFTTAAAQLGDEQPAVRLAGVHALAHLADDAPSRDLRQMVIDVLCAYLRMPYEAAPG</sequence>
<comment type="caution">
    <text evidence="3">The sequence shown here is derived from an EMBL/GenBank/DDBJ whole genome shotgun (WGS) entry which is preliminary data.</text>
</comment>
<proteinExistence type="predicted"/>
<keyword evidence="2" id="KW-0472">Membrane</keyword>
<feature type="transmembrane region" description="Helical" evidence="2">
    <location>
        <begin position="81"/>
        <end position="102"/>
    </location>
</feature>
<keyword evidence="4" id="KW-1185">Reference proteome</keyword>
<feature type="transmembrane region" description="Helical" evidence="2">
    <location>
        <begin position="33"/>
        <end position="61"/>
    </location>
</feature>
<evidence type="ECO:0000313" key="3">
    <source>
        <dbReference type="EMBL" id="MBB4930678.1"/>
    </source>
</evidence>
<keyword evidence="2" id="KW-0812">Transmembrane</keyword>
<dbReference type="Proteomes" id="UP000523007">
    <property type="component" value="Unassembled WGS sequence"/>
</dbReference>
<accession>A0A7W7RES9</accession>
<evidence type="ECO:0000256" key="2">
    <source>
        <dbReference type="SAM" id="Phobius"/>
    </source>
</evidence>
<protein>
    <submittedName>
        <fullName evidence="3">Uncharacterized protein</fullName>
    </submittedName>
</protein>
<evidence type="ECO:0000256" key="1">
    <source>
        <dbReference type="SAM" id="MobiDB-lite"/>
    </source>
</evidence>
<organism evidence="3 4">
    <name type="scientific">Lipingzhangella halophila</name>
    <dbReference type="NCBI Taxonomy" id="1783352"/>
    <lineage>
        <taxon>Bacteria</taxon>
        <taxon>Bacillati</taxon>
        <taxon>Actinomycetota</taxon>
        <taxon>Actinomycetes</taxon>
        <taxon>Streptosporangiales</taxon>
        <taxon>Nocardiopsidaceae</taxon>
        <taxon>Lipingzhangella</taxon>
    </lineage>
</organism>
<evidence type="ECO:0000313" key="4">
    <source>
        <dbReference type="Proteomes" id="UP000523007"/>
    </source>
</evidence>
<keyword evidence="2" id="KW-1133">Transmembrane helix</keyword>
<name>A0A7W7RES9_9ACTN</name>
<dbReference type="EMBL" id="JACHJT010000001">
    <property type="protein sequence ID" value="MBB4930678.1"/>
    <property type="molecule type" value="Genomic_DNA"/>
</dbReference>
<feature type="region of interest" description="Disordered" evidence="1">
    <location>
        <begin position="1"/>
        <end position="24"/>
    </location>
</feature>
<gene>
    <name evidence="3" type="ORF">F4561_001498</name>
</gene>
<dbReference type="AlphaFoldDB" id="A0A7W7RES9"/>
<reference evidence="3 4" key="1">
    <citation type="submission" date="2020-08" db="EMBL/GenBank/DDBJ databases">
        <title>Sequencing the genomes of 1000 actinobacteria strains.</title>
        <authorList>
            <person name="Klenk H.-P."/>
        </authorList>
    </citation>
    <scope>NUCLEOTIDE SEQUENCE [LARGE SCALE GENOMIC DNA]</scope>
    <source>
        <strain evidence="3 4">DSM 102030</strain>
    </source>
</reference>
<dbReference type="RefSeq" id="WP_246437158.1">
    <property type="nucleotide sequence ID" value="NZ_JACHJT010000001.1"/>
</dbReference>